<sequence>MYFGQRRIRSAGRTSGSVEVTLPPQLQALQEIECRLMLRDGATPEIIIQPDLSVAYNLLQKLWSLVGAALADIDEIGDFDASEFTLALMPPSHWQRRPPLAYVDALVVLRQGAAGGGTEALARLVACMSIVAAYRLGLSEPLALAFGDVVAYLVLGVATQSGLEYERGLAQQLYGSRDGAGKVSLDPGAWTRSAPGLRRVWEEFEGWHADPPTYTSARQRWYLALNLELGSAHAAVGSPTMR</sequence>
<protein>
    <submittedName>
        <fullName evidence="1">Uncharacterized protein</fullName>
    </submittedName>
</protein>
<dbReference type="AlphaFoldDB" id="A0A2H3L7I1"/>
<dbReference type="EMBL" id="LYXE01000015">
    <property type="protein sequence ID" value="PDW01097.1"/>
    <property type="molecule type" value="Genomic_DNA"/>
</dbReference>
<accession>A0A2H3L7I1</accession>
<comment type="caution">
    <text evidence="1">The sequence shown here is derived from an EMBL/GenBank/DDBJ whole genome shotgun (WGS) entry which is preliminary data.</text>
</comment>
<name>A0A2H3L7I1_9CHLR</name>
<reference evidence="1 2" key="1">
    <citation type="submission" date="2016-05" db="EMBL/GenBank/DDBJ databases">
        <authorList>
            <person name="Lavstsen T."/>
            <person name="Jespersen J.S."/>
        </authorList>
    </citation>
    <scope>NUCLEOTIDE SEQUENCE [LARGE SCALE GENOMIC DNA]</scope>
    <source>
        <strain evidence="1 2">B7-9</strain>
    </source>
</reference>
<organism evidence="1 2">
    <name type="scientific">Candidatus Chloroploca asiatica</name>
    <dbReference type="NCBI Taxonomy" id="1506545"/>
    <lineage>
        <taxon>Bacteria</taxon>
        <taxon>Bacillati</taxon>
        <taxon>Chloroflexota</taxon>
        <taxon>Chloroflexia</taxon>
        <taxon>Chloroflexales</taxon>
        <taxon>Chloroflexineae</taxon>
        <taxon>Oscillochloridaceae</taxon>
        <taxon>Candidatus Chloroploca</taxon>
    </lineage>
</organism>
<gene>
    <name evidence="1" type="ORF">A9Q02_08045</name>
</gene>
<dbReference type="Proteomes" id="UP000220922">
    <property type="component" value="Unassembled WGS sequence"/>
</dbReference>
<evidence type="ECO:0000313" key="1">
    <source>
        <dbReference type="EMBL" id="PDW01097.1"/>
    </source>
</evidence>
<dbReference type="RefSeq" id="WP_097650583.1">
    <property type="nucleotide sequence ID" value="NZ_LYXE01000015.1"/>
</dbReference>
<evidence type="ECO:0000313" key="2">
    <source>
        <dbReference type="Proteomes" id="UP000220922"/>
    </source>
</evidence>
<proteinExistence type="predicted"/>
<keyword evidence="2" id="KW-1185">Reference proteome</keyword>
<dbReference type="OrthoDB" id="149394at2"/>